<proteinExistence type="predicted"/>
<dbReference type="PANTHER" id="PTHR38445">
    <property type="entry name" value="HTH-TYPE TRANSCRIPTIONAL REPRESSOR YTRA"/>
    <property type="match status" value="1"/>
</dbReference>
<keyword evidence="3" id="KW-0804">Transcription</keyword>
<keyword evidence="2" id="KW-0238">DNA-binding</keyword>
<dbReference type="Pfam" id="PF00392">
    <property type="entry name" value="GntR"/>
    <property type="match status" value="1"/>
</dbReference>
<organism evidence="5 6">
    <name type="scientific">Virgibacillus dokdonensis</name>
    <dbReference type="NCBI Taxonomy" id="302167"/>
    <lineage>
        <taxon>Bacteria</taxon>
        <taxon>Bacillati</taxon>
        <taxon>Bacillota</taxon>
        <taxon>Bacilli</taxon>
        <taxon>Bacillales</taxon>
        <taxon>Bacillaceae</taxon>
        <taxon>Virgibacillus</taxon>
    </lineage>
</organism>
<evidence type="ECO:0000256" key="3">
    <source>
        <dbReference type="ARBA" id="ARBA00023163"/>
    </source>
</evidence>
<dbReference type="Proteomes" id="UP001356080">
    <property type="component" value="Unassembled WGS sequence"/>
</dbReference>
<evidence type="ECO:0000256" key="1">
    <source>
        <dbReference type="ARBA" id="ARBA00023015"/>
    </source>
</evidence>
<dbReference type="CDD" id="cd07377">
    <property type="entry name" value="WHTH_GntR"/>
    <property type="match status" value="1"/>
</dbReference>
<evidence type="ECO:0000259" key="4">
    <source>
        <dbReference type="PROSITE" id="PS50949"/>
    </source>
</evidence>
<accession>A0ABU7VI75</accession>
<dbReference type="Gene3D" id="1.10.10.10">
    <property type="entry name" value="Winged helix-like DNA-binding domain superfamily/Winged helix DNA-binding domain"/>
    <property type="match status" value="1"/>
</dbReference>
<gene>
    <name evidence="5" type="ORF">V2W34_12170</name>
</gene>
<reference evidence="5 6" key="1">
    <citation type="submission" date="2024-01" db="EMBL/GenBank/DDBJ databases">
        <title>Survival strategy associated with biotechnological potential of Virgibacillus dokdonensis T4.6 isolated from salt-fermented shrimp paste.</title>
        <authorList>
            <person name="Doan T.V."/>
            <person name="Quach N.T."/>
            <person name="Phi Q.-T."/>
        </authorList>
    </citation>
    <scope>NUCLEOTIDE SEQUENCE [LARGE SCALE GENOMIC DNA]</scope>
    <source>
        <strain evidence="5 6">T4.6</strain>
    </source>
</reference>
<dbReference type="EMBL" id="JAZHPM010000020">
    <property type="protein sequence ID" value="MEF2292755.1"/>
    <property type="molecule type" value="Genomic_DNA"/>
</dbReference>
<protein>
    <submittedName>
        <fullName evidence="5">GntR family transcriptional regulator</fullName>
    </submittedName>
</protein>
<keyword evidence="1" id="KW-0805">Transcription regulation</keyword>
<evidence type="ECO:0000313" key="6">
    <source>
        <dbReference type="Proteomes" id="UP001356080"/>
    </source>
</evidence>
<dbReference type="RefSeq" id="WP_077703380.1">
    <property type="nucleotide sequence ID" value="NZ_JAZHPM010000020.1"/>
</dbReference>
<dbReference type="InterPro" id="IPR036390">
    <property type="entry name" value="WH_DNA-bd_sf"/>
</dbReference>
<comment type="caution">
    <text evidence="5">The sequence shown here is derived from an EMBL/GenBank/DDBJ whole genome shotgun (WGS) entry which is preliminary data.</text>
</comment>
<dbReference type="InterPro" id="IPR036388">
    <property type="entry name" value="WH-like_DNA-bd_sf"/>
</dbReference>
<dbReference type="SUPFAM" id="SSF46785">
    <property type="entry name" value="Winged helix' DNA-binding domain"/>
    <property type="match status" value="1"/>
</dbReference>
<dbReference type="PROSITE" id="PS50949">
    <property type="entry name" value="HTH_GNTR"/>
    <property type="match status" value="1"/>
</dbReference>
<feature type="domain" description="HTH gntR-type" evidence="4">
    <location>
        <begin position="11"/>
        <end position="79"/>
    </location>
</feature>
<dbReference type="InterPro" id="IPR000524">
    <property type="entry name" value="Tscrpt_reg_HTH_GntR"/>
</dbReference>
<name>A0ABU7VI75_9BACI</name>
<keyword evidence="6" id="KW-1185">Reference proteome</keyword>
<dbReference type="PANTHER" id="PTHR38445:SF7">
    <property type="entry name" value="GNTR-FAMILY TRANSCRIPTIONAL REGULATOR"/>
    <property type="match status" value="1"/>
</dbReference>
<evidence type="ECO:0000256" key="2">
    <source>
        <dbReference type="ARBA" id="ARBA00023125"/>
    </source>
</evidence>
<sequence>MDIFIIKNSQLPIYEQIIEQIKKQISEGDLEPGSPIPSMRALAKQLRISVITVQRAYDELVKEGFIEKIPAKGSFISENCHVFFEEEMTKKLEQHLHAVIKISRKIDVSINQVHDLLDYFNQGEDIHEGDRS</sequence>
<dbReference type="SMART" id="SM00345">
    <property type="entry name" value="HTH_GNTR"/>
    <property type="match status" value="1"/>
</dbReference>
<evidence type="ECO:0000313" key="5">
    <source>
        <dbReference type="EMBL" id="MEF2292755.1"/>
    </source>
</evidence>